<dbReference type="EMBL" id="JAQQWE010000007">
    <property type="protein sequence ID" value="KAK7946232.1"/>
    <property type="molecule type" value="Genomic_DNA"/>
</dbReference>
<organism evidence="1 2">
    <name type="scientific">Apiospora aurea</name>
    <dbReference type="NCBI Taxonomy" id="335848"/>
    <lineage>
        <taxon>Eukaryota</taxon>
        <taxon>Fungi</taxon>
        <taxon>Dikarya</taxon>
        <taxon>Ascomycota</taxon>
        <taxon>Pezizomycotina</taxon>
        <taxon>Sordariomycetes</taxon>
        <taxon>Xylariomycetidae</taxon>
        <taxon>Amphisphaeriales</taxon>
        <taxon>Apiosporaceae</taxon>
        <taxon>Apiospora</taxon>
    </lineage>
</organism>
<dbReference type="Gene3D" id="3.40.50.300">
    <property type="entry name" value="P-loop containing nucleotide triphosphate hydrolases"/>
    <property type="match status" value="1"/>
</dbReference>
<keyword evidence="2" id="KW-1185">Reference proteome</keyword>
<sequence>MSNTMGSGSGTSQNFGNSSVSTGGRLFQDIVQGDVHLHGTATPFLALSQVIPATFGRDADFVQRGDIMDRLHQFRAQSFSRTALVGLGGVGKSQLAIEYAYQVRSARRFEMDFQNIANYAKLPGRDNPQVDGLQLVTNWLISESSGKWIIILDNVDSADFLFDSSQNTHPGRPHLDAALKLVELPSIIQVDPMSQAEAVALAEKKLGKSDDKMEYLADSLEYIPLAIYLEKFAQSDHDKTNLLNFEGGQLRRDPEAKNSIIITWQLMFDHIHQTRPSAAHLLSYMSVFNSQIIWGVMLRPPVFEPQHSRLKELCPVHNICKSWDQGSFDEDVLLLADCSLISIMPEGRFGMHSLVQLATRRWLEATGHQGFVRWQHHLMDRLYFMLSPQYDSSEYATWVLVNQWEVVPGLQRVRQRHGFLLIAEIMFHAPECPQDKAGINLWAKLQTGIAFYYMTKLHAPTCAISNVIAALEPLDDFIEDSHLAPYAADLDCITWMSLDVIETVWTVRALYQQGEDFHRNSTRRDAYRVWDAVIEMQTGRVDDAKRDHGDVHARTLTLMNQLALLYLSQDSRKEAFDVLHQIRTVVASTVDDDPINTFSDPRLINWHIYIMALNMYEETEETHFATRALIRLLRSGLGLTEDINEEQDKYISNIIDNGFKSISGAVSEELGVVASCYDHSGGDKDKCQWR</sequence>
<gene>
    <name evidence="1" type="ORF">PG986_010553</name>
</gene>
<proteinExistence type="predicted"/>
<dbReference type="InterPro" id="IPR027417">
    <property type="entry name" value="P-loop_NTPase"/>
</dbReference>
<accession>A0ABR1Q2J3</accession>
<comment type="caution">
    <text evidence="1">The sequence shown here is derived from an EMBL/GenBank/DDBJ whole genome shotgun (WGS) entry which is preliminary data.</text>
</comment>
<dbReference type="GeneID" id="92079837"/>
<protein>
    <submittedName>
        <fullName evidence="1">Tpr domain protein</fullName>
    </submittedName>
</protein>
<dbReference type="SUPFAM" id="SSF52540">
    <property type="entry name" value="P-loop containing nucleoside triphosphate hydrolases"/>
    <property type="match status" value="1"/>
</dbReference>
<reference evidence="1 2" key="1">
    <citation type="submission" date="2023-01" db="EMBL/GenBank/DDBJ databases">
        <title>Analysis of 21 Apiospora genomes using comparative genomics revels a genus with tremendous synthesis potential of carbohydrate active enzymes and secondary metabolites.</title>
        <authorList>
            <person name="Sorensen T."/>
        </authorList>
    </citation>
    <scope>NUCLEOTIDE SEQUENCE [LARGE SCALE GENOMIC DNA]</scope>
    <source>
        <strain evidence="1 2">CBS 24483</strain>
    </source>
</reference>
<name>A0ABR1Q2J3_9PEZI</name>
<dbReference type="Proteomes" id="UP001391051">
    <property type="component" value="Unassembled WGS sequence"/>
</dbReference>
<dbReference type="RefSeq" id="XP_066696266.1">
    <property type="nucleotide sequence ID" value="XM_066846775.1"/>
</dbReference>
<feature type="non-terminal residue" evidence="1">
    <location>
        <position position="690"/>
    </location>
</feature>
<evidence type="ECO:0000313" key="1">
    <source>
        <dbReference type="EMBL" id="KAK7946232.1"/>
    </source>
</evidence>
<evidence type="ECO:0000313" key="2">
    <source>
        <dbReference type="Proteomes" id="UP001391051"/>
    </source>
</evidence>